<evidence type="ECO:0000256" key="3">
    <source>
        <dbReference type="ARBA" id="ARBA00012556"/>
    </source>
</evidence>
<sequence>MSFLPLIESENGLYKNNNQIQDPLLTLKNSGCNTIRLRLWHTPSDLHSGLAEVKTLSNRCRQLGLKIWLTVHYSDTWADPSAQTKPASWQNMNFTNLRNAVSAYTSQIMDEINPDIIQIGNETNDGMLWPEGKISSNETQYLELVNTAITSVRQKSNTTKIMLHYAGLTGADYFFNKVNNLNYDYIGLSYYPIWHGQSLDNLQTTINQLGQTYNKKVLIAETAYPFTLNYNDYTNNIVGLQNQLINAYPATEIGQKDFLTAIHNIMKQSSNGLGYCYWGAEWIAFRGPTATNGSSWENQALWDFNSNALPVLSVFNLN</sequence>
<dbReference type="InterPro" id="IPR011683">
    <property type="entry name" value="Glyco_hydro_53"/>
</dbReference>
<organism evidence="7 8">
    <name type="scientific">Flavobacterium nakdongensis</name>
    <dbReference type="NCBI Taxonomy" id="3073563"/>
    <lineage>
        <taxon>Bacteria</taxon>
        <taxon>Pseudomonadati</taxon>
        <taxon>Bacteroidota</taxon>
        <taxon>Flavobacteriia</taxon>
        <taxon>Flavobacteriales</taxon>
        <taxon>Flavobacteriaceae</taxon>
        <taxon>Flavobacterium</taxon>
    </lineage>
</organism>
<protein>
    <recommendedName>
        <fullName evidence="3 6">Arabinogalactan endo-beta-1,4-galactanase</fullName>
        <ecNumber evidence="3 6">3.2.1.89</ecNumber>
    </recommendedName>
</protein>
<dbReference type="PANTHER" id="PTHR34983">
    <property type="entry name" value="ARABINOGALACTAN ENDO-BETA-1,4-GALACTANASE A"/>
    <property type="match status" value="1"/>
</dbReference>
<proteinExistence type="inferred from homology"/>
<dbReference type="PANTHER" id="PTHR34983:SF1">
    <property type="entry name" value="ARABINOGALACTAN ENDO-BETA-1,4-GALACTANASE A"/>
    <property type="match status" value="1"/>
</dbReference>
<dbReference type="EC" id="3.2.1.89" evidence="3 6"/>
<dbReference type="GO" id="GO:0016787">
    <property type="term" value="F:hydrolase activity"/>
    <property type="evidence" value="ECO:0007669"/>
    <property type="project" value="UniProtKB-KW"/>
</dbReference>
<reference evidence="7" key="1">
    <citation type="submission" date="2023-09" db="EMBL/GenBank/DDBJ databases">
        <title>Flavobacterium sp. 20NA77.7 isolated from freshwater.</title>
        <authorList>
            <person name="Le V."/>
            <person name="Ko S.-R."/>
            <person name="Ahn C.-Y."/>
            <person name="Oh H.-M."/>
        </authorList>
    </citation>
    <scope>NUCLEOTIDE SEQUENCE</scope>
    <source>
        <strain evidence="7">20NA77.7</strain>
    </source>
</reference>
<dbReference type="EMBL" id="CP133721">
    <property type="protein sequence ID" value="WMW78651.1"/>
    <property type="molecule type" value="Genomic_DNA"/>
</dbReference>
<name>A0ABY9RBM9_9FLAO</name>
<comment type="catalytic activity">
    <reaction evidence="1 6">
        <text>The enzyme specifically hydrolyzes (1-&gt;4)-beta-D-galactosidic linkages in type I arabinogalactans.</text>
        <dbReference type="EC" id="3.2.1.89"/>
    </reaction>
</comment>
<dbReference type="SUPFAM" id="SSF51445">
    <property type="entry name" value="(Trans)glycosidases"/>
    <property type="match status" value="1"/>
</dbReference>
<dbReference type="Gene3D" id="3.20.20.80">
    <property type="entry name" value="Glycosidases"/>
    <property type="match status" value="1"/>
</dbReference>
<evidence type="ECO:0000256" key="5">
    <source>
        <dbReference type="ARBA" id="ARBA00023295"/>
    </source>
</evidence>
<keyword evidence="8" id="KW-1185">Reference proteome</keyword>
<evidence type="ECO:0000313" key="8">
    <source>
        <dbReference type="Proteomes" id="UP001180481"/>
    </source>
</evidence>
<gene>
    <name evidence="7" type="ORF">RF683_04205</name>
</gene>
<keyword evidence="5 6" id="KW-0326">Glycosidase</keyword>
<evidence type="ECO:0000256" key="1">
    <source>
        <dbReference type="ARBA" id="ARBA00001695"/>
    </source>
</evidence>
<dbReference type="RefSeq" id="WP_309532947.1">
    <property type="nucleotide sequence ID" value="NZ_CP133721.1"/>
</dbReference>
<evidence type="ECO:0000256" key="2">
    <source>
        <dbReference type="ARBA" id="ARBA00010687"/>
    </source>
</evidence>
<dbReference type="InterPro" id="IPR017853">
    <property type="entry name" value="GH"/>
</dbReference>
<evidence type="ECO:0000313" key="7">
    <source>
        <dbReference type="EMBL" id="WMW78651.1"/>
    </source>
</evidence>
<evidence type="ECO:0000256" key="4">
    <source>
        <dbReference type="ARBA" id="ARBA00022801"/>
    </source>
</evidence>
<evidence type="ECO:0000256" key="6">
    <source>
        <dbReference type="RuleBase" id="RU361192"/>
    </source>
</evidence>
<dbReference type="Pfam" id="PF07745">
    <property type="entry name" value="Glyco_hydro_53"/>
    <property type="match status" value="1"/>
</dbReference>
<keyword evidence="4 6" id="KW-0378">Hydrolase</keyword>
<comment type="similarity">
    <text evidence="2 6">Belongs to the glycosyl hydrolase 53 family.</text>
</comment>
<accession>A0ABY9RBM9</accession>
<dbReference type="Proteomes" id="UP001180481">
    <property type="component" value="Chromosome"/>
</dbReference>